<keyword evidence="5 7" id="KW-1133">Transmembrane helix</keyword>
<evidence type="ECO:0000256" key="1">
    <source>
        <dbReference type="ARBA" id="ARBA00004141"/>
    </source>
</evidence>
<feature type="transmembrane region" description="Helical" evidence="7">
    <location>
        <begin position="6"/>
        <end position="29"/>
    </location>
</feature>
<sequence length="230" mass="24178">MEVTAIPIAFLAGILSLISPCVLPMIPAVTASSMQASRWGVLSLALGISLAFALAGTLLTFLLLSLGISTEWLRYFSVVLMLLMAAVLLIPAAADRFSYWLSRLTGPAANIQLQGSSNGMQFLIGATLGLVWLPCVGPTLGTAIALASTGQSMPMAFVVMLSFGLGTALPLVLIGYASGTKLQRWRGSAVAGKKLLGWTLLLLALVIITGFDRVLEQLALEILPDFVTSL</sequence>
<protein>
    <submittedName>
        <fullName evidence="9">Cytochrome c biogenesis CcdA family protein</fullName>
    </submittedName>
</protein>
<dbReference type="Pfam" id="PF02683">
    <property type="entry name" value="DsbD_TM"/>
    <property type="match status" value="1"/>
</dbReference>
<evidence type="ECO:0000256" key="6">
    <source>
        <dbReference type="ARBA" id="ARBA00023136"/>
    </source>
</evidence>
<evidence type="ECO:0000256" key="2">
    <source>
        <dbReference type="ARBA" id="ARBA00006143"/>
    </source>
</evidence>
<feature type="domain" description="Cytochrome C biogenesis protein transmembrane" evidence="8">
    <location>
        <begin position="5"/>
        <end position="208"/>
    </location>
</feature>
<comment type="caution">
    <text evidence="9">The sequence shown here is derived from an EMBL/GenBank/DDBJ whole genome shotgun (WGS) entry which is preliminary data.</text>
</comment>
<comment type="similarity">
    <text evidence="2">Belongs to the DsbD family.</text>
</comment>
<keyword evidence="4" id="KW-0201">Cytochrome c-type biogenesis</keyword>
<organism evidence="9 10">
    <name type="scientific">Rheinheimera baltica</name>
    <dbReference type="NCBI Taxonomy" id="67576"/>
    <lineage>
        <taxon>Bacteria</taxon>
        <taxon>Pseudomonadati</taxon>
        <taxon>Pseudomonadota</taxon>
        <taxon>Gammaproteobacteria</taxon>
        <taxon>Chromatiales</taxon>
        <taxon>Chromatiaceae</taxon>
        <taxon>Rheinheimera</taxon>
    </lineage>
</organism>
<comment type="subcellular location">
    <subcellularLocation>
        <location evidence="1">Membrane</location>
        <topology evidence="1">Multi-pass membrane protein</topology>
    </subcellularLocation>
</comment>
<feature type="transmembrane region" description="Helical" evidence="7">
    <location>
        <begin position="153"/>
        <end position="174"/>
    </location>
</feature>
<dbReference type="Proteomes" id="UP001231109">
    <property type="component" value="Unassembled WGS sequence"/>
</dbReference>
<evidence type="ECO:0000256" key="3">
    <source>
        <dbReference type="ARBA" id="ARBA00022692"/>
    </source>
</evidence>
<dbReference type="PANTHER" id="PTHR31272:SF9">
    <property type="entry name" value="BLL1027 PROTEIN"/>
    <property type="match status" value="1"/>
</dbReference>
<feature type="transmembrane region" description="Helical" evidence="7">
    <location>
        <begin position="195"/>
        <end position="215"/>
    </location>
</feature>
<accession>A0ABT9HX56</accession>
<evidence type="ECO:0000313" key="10">
    <source>
        <dbReference type="Proteomes" id="UP001231109"/>
    </source>
</evidence>
<proteinExistence type="inferred from homology"/>
<feature type="transmembrane region" description="Helical" evidence="7">
    <location>
        <begin position="72"/>
        <end position="94"/>
    </location>
</feature>
<reference evidence="9 10" key="1">
    <citation type="submission" date="2022-11" db="EMBL/GenBank/DDBJ databases">
        <title>Viruses from the air-sea interface of a natural surface slick.</title>
        <authorList>
            <person name="Rahlff J."/>
            <person name="Holmfeldt K."/>
        </authorList>
    </citation>
    <scope>NUCLEOTIDE SEQUENCE [LARGE SCALE GENOMIC DNA]</scope>
    <source>
        <strain evidence="9 10">SMS4</strain>
    </source>
</reference>
<dbReference type="EMBL" id="JAPJDZ010000012">
    <property type="protein sequence ID" value="MDP5135713.1"/>
    <property type="molecule type" value="Genomic_DNA"/>
</dbReference>
<evidence type="ECO:0000256" key="7">
    <source>
        <dbReference type="SAM" id="Phobius"/>
    </source>
</evidence>
<feature type="transmembrane region" description="Helical" evidence="7">
    <location>
        <begin position="41"/>
        <end position="66"/>
    </location>
</feature>
<feature type="transmembrane region" description="Helical" evidence="7">
    <location>
        <begin position="122"/>
        <end position="147"/>
    </location>
</feature>
<dbReference type="InterPro" id="IPR003834">
    <property type="entry name" value="Cyt_c_assmbl_TM_dom"/>
</dbReference>
<evidence type="ECO:0000259" key="8">
    <source>
        <dbReference type="Pfam" id="PF02683"/>
    </source>
</evidence>
<keyword evidence="6 7" id="KW-0472">Membrane</keyword>
<keyword evidence="10" id="KW-1185">Reference proteome</keyword>
<gene>
    <name evidence="9" type="ORF">ORJ04_07105</name>
</gene>
<evidence type="ECO:0000256" key="4">
    <source>
        <dbReference type="ARBA" id="ARBA00022748"/>
    </source>
</evidence>
<evidence type="ECO:0000256" key="5">
    <source>
        <dbReference type="ARBA" id="ARBA00022989"/>
    </source>
</evidence>
<keyword evidence="3 7" id="KW-0812">Transmembrane</keyword>
<dbReference type="InterPro" id="IPR051790">
    <property type="entry name" value="Cytochrome_c-biogenesis_DsbD"/>
</dbReference>
<name>A0ABT9HX56_9GAMM</name>
<dbReference type="PANTHER" id="PTHR31272">
    <property type="entry name" value="CYTOCHROME C-TYPE BIOGENESIS PROTEIN HI_1454-RELATED"/>
    <property type="match status" value="1"/>
</dbReference>
<evidence type="ECO:0000313" key="9">
    <source>
        <dbReference type="EMBL" id="MDP5135713.1"/>
    </source>
</evidence>
<dbReference type="RefSeq" id="WP_305974817.1">
    <property type="nucleotide sequence ID" value="NZ_JAPJDY010000004.1"/>
</dbReference>